<feature type="compositionally biased region" description="Polar residues" evidence="2">
    <location>
        <begin position="1318"/>
        <end position="1328"/>
    </location>
</feature>
<feature type="compositionally biased region" description="Polar residues" evidence="2">
    <location>
        <begin position="992"/>
        <end position="1002"/>
    </location>
</feature>
<feature type="compositionally biased region" description="Polar residues" evidence="2">
    <location>
        <begin position="1064"/>
        <end position="1098"/>
    </location>
</feature>
<feature type="compositionally biased region" description="Low complexity" evidence="2">
    <location>
        <begin position="53"/>
        <end position="68"/>
    </location>
</feature>
<name>A0A376B8Y0_9ASCO</name>
<evidence type="ECO:0000256" key="1">
    <source>
        <dbReference type="SAM" id="Coils"/>
    </source>
</evidence>
<feature type="compositionally biased region" description="Basic and acidic residues" evidence="2">
    <location>
        <begin position="1180"/>
        <end position="1189"/>
    </location>
</feature>
<evidence type="ECO:0000256" key="2">
    <source>
        <dbReference type="SAM" id="MobiDB-lite"/>
    </source>
</evidence>
<feature type="coiled-coil region" evidence="1">
    <location>
        <begin position="333"/>
        <end position="363"/>
    </location>
</feature>
<feature type="compositionally biased region" description="Polar residues" evidence="2">
    <location>
        <begin position="1019"/>
        <end position="1053"/>
    </location>
</feature>
<dbReference type="Proteomes" id="UP000262825">
    <property type="component" value="Unassembled WGS sequence"/>
</dbReference>
<feature type="compositionally biased region" description="Polar residues" evidence="2">
    <location>
        <begin position="25"/>
        <end position="46"/>
    </location>
</feature>
<feature type="compositionally biased region" description="Low complexity" evidence="2">
    <location>
        <begin position="1003"/>
        <end position="1018"/>
    </location>
</feature>
<evidence type="ECO:0000313" key="3">
    <source>
        <dbReference type="EMBL" id="SSD61071.1"/>
    </source>
</evidence>
<reference evidence="4" key="1">
    <citation type="submission" date="2018-06" db="EMBL/GenBank/DDBJ databases">
        <authorList>
            <person name="Guldener U."/>
        </authorList>
    </citation>
    <scope>NUCLEOTIDE SEQUENCE [LARGE SCALE GENOMIC DNA]</scope>
    <source>
        <strain evidence="4">UTAD17</strain>
    </source>
</reference>
<keyword evidence="1" id="KW-0175">Coiled coil</keyword>
<dbReference type="VEuPathDB" id="FungiDB:SCODWIG_02832"/>
<feature type="region of interest" description="Disordered" evidence="2">
    <location>
        <begin position="885"/>
        <end position="910"/>
    </location>
</feature>
<protein>
    <recommendedName>
        <fullName evidence="5">GLC7-interacting protein 3</fullName>
    </recommendedName>
</protein>
<dbReference type="EMBL" id="UFAJ01000558">
    <property type="protein sequence ID" value="SSD61071.1"/>
    <property type="molecule type" value="Genomic_DNA"/>
</dbReference>
<keyword evidence="4" id="KW-1185">Reference proteome</keyword>
<feature type="region of interest" description="Disordered" evidence="2">
    <location>
        <begin position="1318"/>
        <end position="1364"/>
    </location>
</feature>
<dbReference type="OrthoDB" id="3972676at2759"/>
<dbReference type="InterPro" id="IPR032675">
    <property type="entry name" value="LRR_dom_sf"/>
</dbReference>
<proteinExistence type="predicted"/>
<feature type="region of interest" description="Disordered" evidence="2">
    <location>
        <begin position="19"/>
        <end position="83"/>
    </location>
</feature>
<feature type="region of interest" description="Disordered" evidence="2">
    <location>
        <begin position="992"/>
        <end position="1098"/>
    </location>
</feature>
<sequence length="1438" mass="157544">MSTSYLDFDVDVDWLYKGSKKNKNKPQTALAVSQKDGTASKSTVITDGTDLPSVNSTRNNSRKNSNDSLPSNTQLKSSKSHEILNTEGINLNKLSRTLSNSSANARGTFSANTTKRNRSKSFSLGVAKREQQKQYAPVSAATSLISNVKLKKTASTNAKQTTQPVTKKSFFSSLFGKSSSSNNSIPPPNNSVPLSSNNSLESLPSMNKIRSRSRSSSNVSASSIPINLNANAPVINNISDILEDSFHETNSENSENSIKRADKELKKINLKRIRFAVDKFGMDPPQQIPCRKPKVGDVLIPSDLLTPTPSINVGITGTKNNGATANVALTKDSKEYKRMMDDYNKLLKEADRHQEEAHFAAQRIADEVSNYTISATVDEGSANTKRRDNSATTAVPEAQFNHSNLENIEIDKPIHLHHSFNNDEGQDAHELEVLTLDQIYTRCCHLREILPIATTLKQLKKKQAPLHVLKFLNPRPTLIDILSFCDFISIVPIHNIVFDNVSLTPEMFQILLSSLANSTHLEKLSIRNVVIDPDMGWKQLCKFLLVNKSLVKLDISQTKIRTDLDPKFYRANMDWDLFCGCVLARSLSFDELLINGVNFNARLKKDGLTVFNNILNCFGATSPGNNQNKSKKKIGLAQTNLSIQQLDILIPWASQCSISGVDISYNTLNNSMVKTISSNLLSHSFEGLNYITLNSTGLSSGKAAALLLKTFSKLPKIYFLDLSNNSQIFPEVLPYLDKYLPRFPCLKRLHLDNNDFDFKTLSFVCNVLVKCDNLLHISIVDQPLPSLINFIGGIAVIYDMVKSSKKLINLDINYDALPDEISSRIALFLLKNTRKSMDTNSTATSISDDNANPLDNQDELLFNGQLITETAESIFESINQNNANAVGNGVSTNKDSSKTDAGSKVGRSATTDDSTKKYLLRKYYDKICQELDSVQKTIDALFEKRMTQELPMKEKENLLRLIFLERTLHKIIDILTTSPEFSGLKLPPVDSHTSYSFASDSPNNNNNTYGNINSNANNTFNGADHTSTNVSDERSGSTLSSNSDFDNVGNYGNSFGLPKRGATTDVNSNDESLTVSTDSNDTNANGSKNVTTRPHLITTESGRTVDIYTGRPVLVRHSSDSSSINKKLEQEEGEFHKWGVFVQQQNSIYPEYVTSSTLRARSESPSSRFPPGITPPSVDRNNRQSRNADRSTTAVDVGKTKQPSLKLNTSNTSKSNSGATSASSTTSTTSSFGVLSPATPASGNRIIDKIPSGNELREALIKAKGINSIQDLITKVNSNRVNLDSIYGVHYDLSNKNMNPDAGKVEQSSKASVNVISSNDKNIKTNSPSVPSTNPKLSSSSSSLSPVAKSGSSRTDISSSDSNVSVMSNSMVSGAAATDNPFKGMGHTNIDPNINNKTIAADDKNNSNSIPVRDLSDKEVAAAYNKLLNNLSIERVSK</sequence>
<feature type="compositionally biased region" description="Polar residues" evidence="2">
    <location>
        <begin position="101"/>
        <end position="114"/>
    </location>
</feature>
<feature type="compositionally biased region" description="Low complexity" evidence="2">
    <location>
        <begin position="1204"/>
        <end position="1231"/>
    </location>
</feature>
<organism evidence="3 4">
    <name type="scientific">Saccharomycodes ludwigii</name>
    <dbReference type="NCBI Taxonomy" id="36035"/>
    <lineage>
        <taxon>Eukaryota</taxon>
        <taxon>Fungi</taxon>
        <taxon>Dikarya</taxon>
        <taxon>Ascomycota</taxon>
        <taxon>Saccharomycotina</taxon>
        <taxon>Saccharomycetes</taxon>
        <taxon>Saccharomycodales</taxon>
        <taxon>Saccharomycodaceae</taxon>
        <taxon>Saccharomycodes</taxon>
    </lineage>
</organism>
<feature type="region of interest" description="Disordered" evidence="2">
    <location>
        <begin position="1159"/>
        <end position="1246"/>
    </location>
</feature>
<evidence type="ECO:0000313" key="4">
    <source>
        <dbReference type="Proteomes" id="UP000262825"/>
    </source>
</evidence>
<feature type="compositionally biased region" description="Low complexity" evidence="2">
    <location>
        <begin position="191"/>
        <end position="221"/>
    </location>
</feature>
<dbReference type="SUPFAM" id="SSF52047">
    <property type="entry name" value="RNI-like"/>
    <property type="match status" value="1"/>
</dbReference>
<dbReference type="Gene3D" id="3.80.10.10">
    <property type="entry name" value="Ribonuclease Inhibitor"/>
    <property type="match status" value="2"/>
</dbReference>
<feature type="region of interest" description="Disordered" evidence="2">
    <location>
        <begin position="101"/>
        <end position="134"/>
    </location>
</feature>
<accession>A0A376B8Y0</accession>
<feature type="region of interest" description="Disordered" evidence="2">
    <location>
        <begin position="177"/>
        <end position="221"/>
    </location>
</feature>
<feature type="compositionally biased region" description="Low complexity" evidence="2">
    <location>
        <begin position="1329"/>
        <end position="1364"/>
    </location>
</feature>
<gene>
    <name evidence="3" type="ORF">SCODWIG_02832</name>
</gene>
<evidence type="ECO:0008006" key="5">
    <source>
        <dbReference type="Google" id="ProtNLM"/>
    </source>
</evidence>